<keyword evidence="2" id="KW-1185">Reference proteome</keyword>
<protein>
    <submittedName>
        <fullName evidence="1">Uncharacterized protein</fullName>
    </submittedName>
</protein>
<organism evidence="1 2">
    <name type="scientific">Paraburkholderia rhynchosiae</name>
    <dbReference type="NCBI Taxonomy" id="487049"/>
    <lineage>
        <taxon>Bacteria</taxon>
        <taxon>Pseudomonadati</taxon>
        <taxon>Pseudomonadota</taxon>
        <taxon>Betaproteobacteria</taxon>
        <taxon>Burkholderiales</taxon>
        <taxon>Burkholderiaceae</taxon>
        <taxon>Paraburkholderia</taxon>
    </lineage>
</organism>
<reference evidence="1 2" key="1">
    <citation type="journal article" date="2024" name="Chem. Sci.">
        <title>Discovery of megapolipeptins by genome mining of a Burkholderiales bacteria collection.</title>
        <authorList>
            <person name="Paulo B.S."/>
            <person name="Recchia M.J.J."/>
            <person name="Lee S."/>
            <person name="Fergusson C.H."/>
            <person name="Romanowski S.B."/>
            <person name="Hernandez A."/>
            <person name="Krull N."/>
            <person name="Liu D.Y."/>
            <person name="Cavanagh H."/>
            <person name="Bos A."/>
            <person name="Gray C.A."/>
            <person name="Murphy B.T."/>
            <person name="Linington R.G."/>
            <person name="Eustaquio A.S."/>
        </authorList>
    </citation>
    <scope>NUCLEOTIDE SEQUENCE [LARGE SCALE GENOMIC DNA]</scope>
    <source>
        <strain evidence="1 2">RL18-126-BIB-B</strain>
    </source>
</reference>
<name>A0ACC7NNP7_9BURK</name>
<accession>A0ACC7NNP7</accession>
<dbReference type="Proteomes" id="UP001629235">
    <property type="component" value="Unassembled WGS sequence"/>
</dbReference>
<gene>
    <name evidence="1" type="ORF">PQR01_37350</name>
</gene>
<evidence type="ECO:0000313" key="2">
    <source>
        <dbReference type="Proteomes" id="UP001629235"/>
    </source>
</evidence>
<sequence>MALEHRPELRLSTGRTRTVHEDRNYEIVKALRKLGIYLCRAPSVIGSLFFLLFLGHVQISKLRDRRRINGVLRHDVNRRGKYAVKMLAASGAGKPDETCSF</sequence>
<evidence type="ECO:0000313" key="1">
    <source>
        <dbReference type="EMBL" id="MFM0108906.1"/>
    </source>
</evidence>
<comment type="caution">
    <text evidence="1">The sequence shown here is derived from an EMBL/GenBank/DDBJ whole genome shotgun (WGS) entry which is preliminary data.</text>
</comment>
<proteinExistence type="predicted"/>
<dbReference type="EMBL" id="JAQQDW010000148">
    <property type="protein sequence ID" value="MFM0108906.1"/>
    <property type="molecule type" value="Genomic_DNA"/>
</dbReference>